<evidence type="ECO:0000313" key="2">
    <source>
        <dbReference type="Proteomes" id="UP000185984"/>
    </source>
</evidence>
<evidence type="ECO:0000313" key="1">
    <source>
        <dbReference type="EMBL" id="OKH22659.1"/>
    </source>
</evidence>
<dbReference type="STRING" id="247279.NIES1031_19585"/>
<sequence>MTSVISHNSSQHSSPITIVLPQLPPTICGVGDYTFNLVTAWSNISEFNYLVVRGLDESKAQYPQLAVHQLECNKELFVSQLKKLAPQQLLIQYSGYGFHSLGCPVWLSKALTQWRKDNDGKLVIIFHELWHKSPWWNKHFLLQEGLHRWSIKRLASIADSIFTTTSDYVEWLKSFSPQAAVKLLPVGSNIVPNQQRSHCATQPGVFVLFGMQGNRINTLQQVQSEIKKLYNSGRLKKLLLIGGGNSEELEIVEKELLEKTLPHNTYSCIGIASNQTISTILSQAEFGISTQSPQSFTKSGTFMAYAAHGLNILSPYASKQSQKPFCWLTHPSEFEQHSDFLNNSLKERSRNLQLWYNDTCNWSVIAQEIKDAFTS</sequence>
<dbReference type="RefSeq" id="WP_073551153.1">
    <property type="nucleotide sequence ID" value="NZ_CAWMVK010000011.1"/>
</dbReference>
<dbReference type="SUPFAM" id="SSF53756">
    <property type="entry name" value="UDP-Glycosyltransferase/glycogen phosphorylase"/>
    <property type="match status" value="1"/>
</dbReference>
<dbReference type="OrthoDB" id="8478474at2"/>
<name>A0A1U7HGG5_9CHRO</name>
<accession>A0A1U7HGG5</accession>
<protein>
    <recommendedName>
        <fullName evidence="3">Glycosyltransferase subfamily 4-like N-terminal domain-containing protein</fullName>
    </recommendedName>
</protein>
<comment type="caution">
    <text evidence="1">The sequence shown here is derived from an EMBL/GenBank/DDBJ whole genome shotgun (WGS) entry which is preliminary data.</text>
</comment>
<reference evidence="1 2" key="1">
    <citation type="submission" date="2016-11" db="EMBL/GenBank/DDBJ databases">
        <title>Draft Genome Sequences of Nine Cyanobacterial Strains from Diverse Habitats.</title>
        <authorList>
            <person name="Zhu T."/>
            <person name="Hou S."/>
            <person name="Lu X."/>
            <person name="Hess W.R."/>
        </authorList>
    </citation>
    <scope>NUCLEOTIDE SEQUENCE [LARGE SCALE GENOMIC DNA]</scope>
    <source>
        <strain evidence="1 2">5.2 s.c.1</strain>
    </source>
</reference>
<keyword evidence="2" id="KW-1185">Reference proteome</keyword>
<organism evidence="1 2">
    <name type="scientific">Chroogloeocystis siderophila 5.2 s.c.1</name>
    <dbReference type="NCBI Taxonomy" id="247279"/>
    <lineage>
        <taxon>Bacteria</taxon>
        <taxon>Bacillati</taxon>
        <taxon>Cyanobacteriota</taxon>
        <taxon>Cyanophyceae</taxon>
        <taxon>Oscillatoriophycideae</taxon>
        <taxon>Chroococcales</taxon>
        <taxon>Chroococcaceae</taxon>
        <taxon>Chroogloeocystis</taxon>
    </lineage>
</organism>
<dbReference type="Proteomes" id="UP000185984">
    <property type="component" value="Unassembled WGS sequence"/>
</dbReference>
<gene>
    <name evidence="1" type="ORF">NIES1031_19585</name>
</gene>
<evidence type="ECO:0008006" key="3">
    <source>
        <dbReference type="Google" id="ProtNLM"/>
    </source>
</evidence>
<dbReference type="AlphaFoldDB" id="A0A1U7HGG5"/>
<proteinExistence type="predicted"/>
<dbReference type="EMBL" id="MRCC01000019">
    <property type="protein sequence ID" value="OKH22659.1"/>
    <property type="molecule type" value="Genomic_DNA"/>
</dbReference>